<gene>
    <name evidence="2" type="ordered locus">M5M_05480</name>
</gene>
<evidence type="ECO:0000313" key="2">
    <source>
        <dbReference type="EMBL" id="AFU98301.1"/>
    </source>
</evidence>
<dbReference type="GO" id="GO:0035438">
    <property type="term" value="F:cyclic-di-GMP binding"/>
    <property type="evidence" value="ECO:0007669"/>
    <property type="project" value="InterPro"/>
</dbReference>
<name>K4KH25_SIMAS</name>
<dbReference type="InterPro" id="IPR009875">
    <property type="entry name" value="PilZ_domain"/>
</dbReference>
<keyword evidence="3" id="KW-1185">Reference proteome</keyword>
<dbReference type="eggNOG" id="ENOG5033280">
    <property type="taxonomic scope" value="Bacteria"/>
</dbReference>
<evidence type="ECO:0000259" key="1">
    <source>
        <dbReference type="Pfam" id="PF07238"/>
    </source>
</evidence>
<dbReference type="Pfam" id="PF07238">
    <property type="entry name" value="PilZ"/>
    <property type="match status" value="1"/>
</dbReference>
<dbReference type="AlphaFoldDB" id="K4KH25"/>
<protein>
    <submittedName>
        <fullName evidence="2">Type IV pilus assembly protein PilZ</fullName>
    </submittedName>
</protein>
<dbReference type="Proteomes" id="UP000000466">
    <property type="component" value="Chromosome"/>
</dbReference>
<feature type="domain" description="PilZ" evidence="1">
    <location>
        <begin position="4"/>
        <end position="88"/>
    </location>
</feature>
<proteinExistence type="predicted"/>
<dbReference type="HOGENOM" id="CLU_188316_0_0_6"/>
<organism evidence="2 3">
    <name type="scientific">Simiduia agarivorans (strain DSM 21679 / JCM 13881 / BCRC 17597 / SA1)</name>
    <dbReference type="NCBI Taxonomy" id="1117647"/>
    <lineage>
        <taxon>Bacteria</taxon>
        <taxon>Pseudomonadati</taxon>
        <taxon>Pseudomonadota</taxon>
        <taxon>Gammaproteobacteria</taxon>
        <taxon>Cellvibrionales</taxon>
        <taxon>Cellvibrionaceae</taxon>
        <taxon>Simiduia</taxon>
    </lineage>
</organism>
<evidence type="ECO:0000313" key="3">
    <source>
        <dbReference type="Proteomes" id="UP000000466"/>
    </source>
</evidence>
<dbReference type="Gene3D" id="2.40.10.220">
    <property type="entry name" value="predicted glycosyltransferase like domains"/>
    <property type="match status" value="1"/>
</dbReference>
<dbReference type="RefSeq" id="WP_015046474.1">
    <property type="nucleotide sequence ID" value="NC_018868.3"/>
</dbReference>
<sequence length="90" mass="10057">MYSERRKFARQSTSIRVEMTHPSFGTLVGYTRDISDGGAAVQLEVDVLPPVGTQVQVVFHKIGGQINEAPVPMQVRHHNNQLLGLMFLPR</sequence>
<accession>K4KH25</accession>
<dbReference type="SUPFAM" id="SSF141371">
    <property type="entry name" value="PilZ domain-like"/>
    <property type="match status" value="1"/>
</dbReference>
<dbReference type="KEGG" id="saga:M5M_05480"/>
<dbReference type="EMBL" id="CP003746">
    <property type="protein sequence ID" value="AFU98301.1"/>
    <property type="molecule type" value="Genomic_DNA"/>
</dbReference>
<reference evidence="2 3" key="1">
    <citation type="journal article" date="2013" name="Genome Announc.">
        <title>Complete genome sequence of Simiduia agarivorans SA1(T), a marine bacterium able to degrade a variety of polysaccharides.</title>
        <authorList>
            <person name="Lin S.Y."/>
            <person name="Shieh W.Y."/>
            <person name="Chen J.S."/>
            <person name="Tang S.L."/>
        </authorList>
    </citation>
    <scope>NUCLEOTIDE SEQUENCE [LARGE SCALE GENOMIC DNA]</scope>
    <source>
        <strain evidence="3">DSM 21679 / JCM 13881 / BCRC 17597 / SA1</strain>
    </source>
</reference>